<dbReference type="EMBL" id="UINC01206221">
    <property type="protein sequence ID" value="SVE27748.1"/>
    <property type="molecule type" value="Genomic_DNA"/>
</dbReference>
<sequence>MKNPCPLCRSVETGPSFTYHWEETETEVIAVDPFFQCSKCGHSWPVKVRLVLARHSDPDDHAANESFAKRLMESG</sequence>
<accession>A0A383C814</accession>
<gene>
    <name evidence="1" type="ORF">METZ01_LOCUS480602</name>
</gene>
<organism evidence="1">
    <name type="scientific">marine metagenome</name>
    <dbReference type="NCBI Taxonomy" id="408172"/>
    <lineage>
        <taxon>unclassified sequences</taxon>
        <taxon>metagenomes</taxon>
        <taxon>ecological metagenomes</taxon>
    </lineage>
</organism>
<name>A0A383C814_9ZZZZ</name>
<evidence type="ECO:0000313" key="1">
    <source>
        <dbReference type="EMBL" id="SVE27748.1"/>
    </source>
</evidence>
<dbReference type="AlphaFoldDB" id="A0A383C814"/>
<proteinExistence type="predicted"/>
<protein>
    <submittedName>
        <fullName evidence="1">Uncharacterized protein</fullName>
    </submittedName>
</protein>
<reference evidence="1" key="1">
    <citation type="submission" date="2018-05" db="EMBL/GenBank/DDBJ databases">
        <authorList>
            <person name="Lanie J.A."/>
            <person name="Ng W.-L."/>
            <person name="Kazmierczak K.M."/>
            <person name="Andrzejewski T.M."/>
            <person name="Davidsen T.M."/>
            <person name="Wayne K.J."/>
            <person name="Tettelin H."/>
            <person name="Glass J.I."/>
            <person name="Rusch D."/>
            <person name="Podicherti R."/>
            <person name="Tsui H.-C.T."/>
            <person name="Winkler M.E."/>
        </authorList>
    </citation>
    <scope>NUCLEOTIDE SEQUENCE</scope>
</reference>